<evidence type="ECO:0000256" key="2">
    <source>
        <dbReference type="SAM" id="Phobius"/>
    </source>
</evidence>
<dbReference type="PANTHER" id="PTHR39069">
    <property type="entry name" value="ECDYSONE-INDUCIBLE GENE E1, ISOFORM A"/>
    <property type="match status" value="1"/>
</dbReference>
<protein>
    <recommendedName>
        <fullName evidence="3">EB domain-containing protein</fullName>
    </recommendedName>
</protein>
<feature type="compositionally biased region" description="Polar residues" evidence="1">
    <location>
        <begin position="264"/>
        <end position="275"/>
    </location>
</feature>
<dbReference type="PANTHER" id="PTHR39069:SF8">
    <property type="entry name" value="FI17111P1"/>
    <property type="match status" value="1"/>
</dbReference>
<evidence type="ECO:0000313" key="4">
    <source>
        <dbReference type="EMBL" id="KAH7947280.1"/>
    </source>
</evidence>
<dbReference type="AlphaFoldDB" id="A0A9D4SSV4"/>
<dbReference type="InterPro" id="IPR006149">
    <property type="entry name" value="EB_dom"/>
</dbReference>
<evidence type="ECO:0000313" key="5">
    <source>
        <dbReference type="Proteomes" id="UP000821837"/>
    </source>
</evidence>
<accession>A0A9D4SSV4</accession>
<keyword evidence="2" id="KW-1133">Transmembrane helix</keyword>
<feature type="region of interest" description="Disordered" evidence="1">
    <location>
        <begin position="461"/>
        <end position="490"/>
    </location>
</feature>
<evidence type="ECO:0000256" key="1">
    <source>
        <dbReference type="SAM" id="MobiDB-lite"/>
    </source>
</evidence>
<proteinExistence type="predicted"/>
<reference evidence="4" key="1">
    <citation type="journal article" date="2020" name="Cell">
        <title>Large-Scale Comparative Analyses of Tick Genomes Elucidate Their Genetic Diversity and Vector Capacities.</title>
        <authorList>
            <consortium name="Tick Genome and Microbiome Consortium (TIGMIC)"/>
            <person name="Jia N."/>
            <person name="Wang J."/>
            <person name="Shi W."/>
            <person name="Du L."/>
            <person name="Sun Y."/>
            <person name="Zhan W."/>
            <person name="Jiang J.F."/>
            <person name="Wang Q."/>
            <person name="Zhang B."/>
            <person name="Ji P."/>
            <person name="Bell-Sakyi L."/>
            <person name="Cui X.M."/>
            <person name="Yuan T.T."/>
            <person name="Jiang B.G."/>
            <person name="Yang W.F."/>
            <person name="Lam T.T."/>
            <person name="Chang Q.C."/>
            <person name="Ding S.J."/>
            <person name="Wang X.J."/>
            <person name="Zhu J.G."/>
            <person name="Ruan X.D."/>
            <person name="Zhao L."/>
            <person name="Wei J.T."/>
            <person name="Ye R.Z."/>
            <person name="Que T.C."/>
            <person name="Du C.H."/>
            <person name="Zhou Y.H."/>
            <person name="Cheng J.X."/>
            <person name="Dai P.F."/>
            <person name="Guo W.B."/>
            <person name="Han X.H."/>
            <person name="Huang E.J."/>
            <person name="Li L.F."/>
            <person name="Wei W."/>
            <person name="Gao Y.C."/>
            <person name="Liu J.Z."/>
            <person name="Shao H.Z."/>
            <person name="Wang X."/>
            <person name="Wang C.C."/>
            <person name="Yang T.C."/>
            <person name="Huo Q.B."/>
            <person name="Li W."/>
            <person name="Chen H.Y."/>
            <person name="Chen S.E."/>
            <person name="Zhou L.G."/>
            <person name="Ni X.B."/>
            <person name="Tian J.H."/>
            <person name="Sheng Y."/>
            <person name="Liu T."/>
            <person name="Pan Y.S."/>
            <person name="Xia L.Y."/>
            <person name="Li J."/>
            <person name="Zhao F."/>
            <person name="Cao W.C."/>
        </authorList>
    </citation>
    <scope>NUCLEOTIDE SEQUENCE</scope>
    <source>
        <strain evidence="4">Rsan-2018</strain>
    </source>
</reference>
<evidence type="ECO:0000259" key="3">
    <source>
        <dbReference type="Pfam" id="PF01683"/>
    </source>
</evidence>
<name>A0A9D4SSV4_RHISA</name>
<feature type="transmembrane region" description="Helical" evidence="2">
    <location>
        <begin position="168"/>
        <end position="189"/>
    </location>
</feature>
<feature type="region of interest" description="Disordered" evidence="1">
    <location>
        <begin position="319"/>
        <end position="360"/>
    </location>
</feature>
<keyword evidence="2" id="KW-0812">Transmembrane</keyword>
<dbReference type="EMBL" id="JABSTV010001252">
    <property type="protein sequence ID" value="KAH7947280.1"/>
    <property type="molecule type" value="Genomic_DNA"/>
</dbReference>
<sequence length="541" mass="58498">MTTVSANVDRPHTEINGYGAAFLGKRCLNTSDCASKFIEGLTCNADDDGEPGNCTCPDYTPLFLEEGGIYKCSRAGALGSSCERVEQCRYNNVYLLCLMGKCICPSPMRVKQGFKCMPETKLGGNCSTVDSCFTRSSVCVSGTCKCRIHYAQKGTACVYVGDTYWKIVVAYILPCIVAFLMSSIVLLAFCSVVTQRYKDVLWGHRTPADEPRIASDSLAADPSNDPSSGAYSAALSNETRRIGSGSKVASTESLDNMTRTGTPFRQELASQQQLTDGGGTDIRKRRHNSYPYDTSSPHHTSVDLNAELMARLMASIERRLTSSPRGPRAAAAVGTATPPAIPSGAASPGQPQPGTPRETKMQLAGGGFIGTLSPRSIIKKTRSHSIPTILGVDEQQRVRKVVRIGSQEISSTVTYVPYDAEAAVDEAVEWPTLRDEVLQERFPNLAALSEASINDAMQAVATQQENKPEPRSGAKRVRSPAEEDLSGLGGEDLFGVGLTADFMDTSNPDESFRLPRLKTDEMPLRFPQLAQLDQPAFRQAK</sequence>
<dbReference type="Proteomes" id="UP000821837">
    <property type="component" value="Chromosome 6"/>
</dbReference>
<keyword evidence="5" id="KW-1185">Reference proteome</keyword>
<organism evidence="4 5">
    <name type="scientific">Rhipicephalus sanguineus</name>
    <name type="common">Brown dog tick</name>
    <name type="synonym">Ixodes sanguineus</name>
    <dbReference type="NCBI Taxonomy" id="34632"/>
    <lineage>
        <taxon>Eukaryota</taxon>
        <taxon>Metazoa</taxon>
        <taxon>Ecdysozoa</taxon>
        <taxon>Arthropoda</taxon>
        <taxon>Chelicerata</taxon>
        <taxon>Arachnida</taxon>
        <taxon>Acari</taxon>
        <taxon>Parasitiformes</taxon>
        <taxon>Ixodida</taxon>
        <taxon>Ixodoidea</taxon>
        <taxon>Ixodidae</taxon>
        <taxon>Rhipicephalinae</taxon>
        <taxon>Rhipicephalus</taxon>
        <taxon>Rhipicephalus</taxon>
    </lineage>
</organism>
<reference evidence="4" key="2">
    <citation type="submission" date="2021-09" db="EMBL/GenBank/DDBJ databases">
        <authorList>
            <person name="Jia N."/>
            <person name="Wang J."/>
            <person name="Shi W."/>
            <person name="Du L."/>
            <person name="Sun Y."/>
            <person name="Zhan W."/>
            <person name="Jiang J."/>
            <person name="Wang Q."/>
            <person name="Zhang B."/>
            <person name="Ji P."/>
            <person name="Sakyi L.B."/>
            <person name="Cui X."/>
            <person name="Yuan T."/>
            <person name="Jiang B."/>
            <person name="Yang W."/>
            <person name="Lam T.T.-Y."/>
            <person name="Chang Q."/>
            <person name="Ding S."/>
            <person name="Wang X."/>
            <person name="Zhu J."/>
            <person name="Ruan X."/>
            <person name="Zhao L."/>
            <person name="Wei J."/>
            <person name="Que T."/>
            <person name="Du C."/>
            <person name="Cheng J."/>
            <person name="Dai P."/>
            <person name="Han X."/>
            <person name="Huang E."/>
            <person name="Gao Y."/>
            <person name="Liu J."/>
            <person name="Shao H."/>
            <person name="Ye R."/>
            <person name="Li L."/>
            <person name="Wei W."/>
            <person name="Wang X."/>
            <person name="Wang C."/>
            <person name="Huo Q."/>
            <person name="Li W."/>
            <person name="Guo W."/>
            <person name="Chen H."/>
            <person name="Chen S."/>
            <person name="Zhou L."/>
            <person name="Zhou L."/>
            <person name="Ni X."/>
            <person name="Tian J."/>
            <person name="Zhou Y."/>
            <person name="Sheng Y."/>
            <person name="Liu T."/>
            <person name="Pan Y."/>
            <person name="Xia L."/>
            <person name="Li J."/>
            <person name="Zhao F."/>
            <person name="Cao W."/>
        </authorList>
    </citation>
    <scope>NUCLEOTIDE SEQUENCE</scope>
    <source>
        <strain evidence="4">Rsan-2018</strain>
        <tissue evidence="4">Larvae</tissue>
    </source>
</reference>
<dbReference type="VEuPathDB" id="VectorBase:RSAN_052491"/>
<gene>
    <name evidence="4" type="ORF">HPB52_009140</name>
</gene>
<comment type="caution">
    <text evidence="4">The sequence shown here is derived from an EMBL/GenBank/DDBJ whole genome shotgun (WGS) entry which is preliminary data.</text>
</comment>
<feature type="compositionally biased region" description="Low complexity" evidence="1">
    <location>
        <begin position="324"/>
        <end position="349"/>
    </location>
</feature>
<feature type="domain" description="EB" evidence="3">
    <location>
        <begin position="113"/>
        <end position="157"/>
    </location>
</feature>
<keyword evidence="2" id="KW-0472">Membrane</keyword>
<feature type="region of interest" description="Disordered" evidence="1">
    <location>
        <begin position="264"/>
        <end position="299"/>
    </location>
</feature>
<dbReference type="Pfam" id="PF01683">
    <property type="entry name" value="EB"/>
    <property type="match status" value="1"/>
</dbReference>